<dbReference type="EMBL" id="CP085144">
    <property type="protein sequence ID" value="UOA14912.1"/>
    <property type="molecule type" value="Genomic_DNA"/>
</dbReference>
<feature type="compositionally biased region" description="Polar residues" evidence="1">
    <location>
        <begin position="81"/>
        <end position="97"/>
    </location>
</feature>
<protein>
    <submittedName>
        <fullName evidence="2">Uncharacterized protein</fullName>
    </submittedName>
</protein>
<feature type="compositionally biased region" description="Low complexity" evidence="1">
    <location>
        <begin position="68"/>
        <end position="80"/>
    </location>
</feature>
<keyword evidence="3" id="KW-1185">Reference proteome</keyword>
<feature type="region of interest" description="Disordered" evidence="1">
    <location>
        <begin position="169"/>
        <end position="193"/>
    </location>
</feature>
<name>A0ABY3ZJS4_9RHOB</name>
<reference evidence="3" key="1">
    <citation type="journal article" date="2022" name="Microorganisms">
        <title>Beyond the ABCs#Discovery of Three New Plasmid Types in Rhodobacterales (RepQ, RepY, RepW).</title>
        <authorList>
            <person name="Freese H.M."/>
            <person name="Ringel V."/>
            <person name="Overmann J."/>
            <person name="Petersen J."/>
        </authorList>
    </citation>
    <scope>NUCLEOTIDE SEQUENCE [LARGE SCALE GENOMIC DNA]</scope>
    <source>
        <strain evidence="3">DSM 109990</strain>
    </source>
</reference>
<feature type="compositionally biased region" description="Low complexity" evidence="1">
    <location>
        <begin position="98"/>
        <end position="116"/>
    </location>
</feature>
<accession>A0ABY3ZJS4</accession>
<evidence type="ECO:0000256" key="1">
    <source>
        <dbReference type="SAM" id="MobiDB-lite"/>
    </source>
</evidence>
<feature type="compositionally biased region" description="Low complexity" evidence="1">
    <location>
        <begin position="178"/>
        <end position="187"/>
    </location>
</feature>
<evidence type="ECO:0000313" key="2">
    <source>
        <dbReference type="EMBL" id="UOA14912.1"/>
    </source>
</evidence>
<sequence>MTPHSPQIGQVTAVLREYLQGTTVPEFGELAVMLSNILWGSSSYQQSNKPPKAEKAEKTEKSEKNQNSAPKAEAKPASEPQATQNSAAAQEATKSQSVQAPAKTQAVQAVAQTKSVETAPKASDADSEAFARAATQRNVESVRTRALLDTIAPVNNSAVKAAKSYVTKVEPQSQDGTANNAASAAKSAVDKAA</sequence>
<feature type="region of interest" description="Disordered" evidence="1">
    <location>
        <begin position="42"/>
        <end position="139"/>
    </location>
</feature>
<proteinExistence type="predicted"/>
<evidence type="ECO:0000313" key="3">
    <source>
        <dbReference type="Proteomes" id="UP000831019"/>
    </source>
</evidence>
<dbReference type="Proteomes" id="UP000831019">
    <property type="component" value="Chromosome"/>
</dbReference>
<organism evidence="2 3">
    <name type="scientific">Sulfitobacter dubius</name>
    <dbReference type="NCBI Taxonomy" id="218673"/>
    <lineage>
        <taxon>Bacteria</taxon>
        <taxon>Pseudomonadati</taxon>
        <taxon>Pseudomonadota</taxon>
        <taxon>Alphaproteobacteria</taxon>
        <taxon>Rhodobacterales</taxon>
        <taxon>Roseobacteraceae</taxon>
        <taxon>Sulfitobacter</taxon>
    </lineage>
</organism>
<feature type="compositionally biased region" description="Basic and acidic residues" evidence="1">
    <location>
        <begin position="51"/>
        <end position="64"/>
    </location>
</feature>
<gene>
    <name evidence="2" type="ORF">DSM109990_01728</name>
</gene>